<evidence type="ECO:0000259" key="4">
    <source>
        <dbReference type="PROSITE" id="PS50043"/>
    </source>
</evidence>
<sequence>MKPTIRVLLVDDHVAVRAGYRLLLAQSPDIEVVGEADCGEEACSQYWDRKPDVIVMDLTLPGIGGLASIRRICCQDPRARLLVFSMHDEMVYIARALEAGAKGYVTKSCAPDTLLQAIYKIASGGTYVEPHIAQRMVAQAITRSGNSPLDSLSPREFDVFCLLARGLTAHEVAERMRLSYKTVSNYSTSIKSKLDIHTGAEMARIAYQHGLVDDAATFGPPASP</sequence>
<reference evidence="6" key="1">
    <citation type="submission" date="2019-06" db="EMBL/GenBank/DDBJ databases">
        <title>Complete genome sequence of Methylogaea oryzae strain JCM16910.</title>
        <authorList>
            <person name="Asakawa S."/>
        </authorList>
    </citation>
    <scope>NUCLEOTIDE SEQUENCE</scope>
    <source>
        <strain evidence="6">E10</strain>
    </source>
</reference>
<protein>
    <submittedName>
        <fullName evidence="6">DNA-binding response regulator</fullName>
    </submittedName>
</protein>
<dbReference type="CDD" id="cd06170">
    <property type="entry name" value="LuxR_C_like"/>
    <property type="match status" value="1"/>
</dbReference>
<dbReference type="RefSeq" id="WP_054773909.1">
    <property type="nucleotide sequence ID" value="NZ_AP019782.1"/>
</dbReference>
<dbReference type="SUPFAM" id="SSF46894">
    <property type="entry name" value="C-terminal effector domain of the bipartite response regulators"/>
    <property type="match status" value="1"/>
</dbReference>
<dbReference type="PRINTS" id="PR00038">
    <property type="entry name" value="HTHLUXR"/>
</dbReference>
<dbReference type="Pfam" id="PF00196">
    <property type="entry name" value="GerE"/>
    <property type="match status" value="1"/>
</dbReference>
<evidence type="ECO:0000313" key="7">
    <source>
        <dbReference type="Proteomes" id="UP000824988"/>
    </source>
</evidence>
<dbReference type="CDD" id="cd17535">
    <property type="entry name" value="REC_NarL-like"/>
    <property type="match status" value="1"/>
</dbReference>
<keyword evidence="2 6" id="KW-0238">DNA-binding</keyword>
<dbReference type="KEGG" id="moz:MoryE10_30910"/>
<dbReference type="Proteomes" id="UP000824988">
    <property type="component" value="Chromosome"/>
</dbReference>
<dbReference type="InterPro" id="IPR016032">
    <property type="entry name" value="Sig_transdc_resp-reg_C-effctor"/>
</dbReference>
<dbReference type="Pfam" id="PF00072">
    <property type="entry name" value="Response_reg"/>
    <property type="match status" value="1"/>
</dbReference>
<dbReference type="InterPro" id="IPR000792">
    <property type="entry name" value="Tscrpt_reg_LuxR_C"/>
</dbReference>
<dbReference type="InterPro" id="IPR001789">
    <property type="entry name" value="Sig_transdc_resp-reg_receiver"/>
</dbReference>
<name>A0A8D4VQY6_9GAMM</name>
<dbReference type="GO" id="GO:0006355">
    <property type="term" value="P:regulation of DNA-templated transcription"/>
    <property type="evidence" value="ECO:0007669"/>
    <property type="project" value="InterPro"/>
</dbReference>
<dbReference type="EMBL" id="AP019782">
    <property type="protein sequence ID" value="BBL72485.1"/>
    <property type="molecule type" value="Genomic_DNA"/>
</dbReference>
<evidence type="ECO:0000256" key="3">
    <source>
        <dbReference type="PROSITE-ProRule" id="PRU00169"/>
    </source>
</evidence>
<dbReference type="PANTHER" id="PTHR43214:SF43">
    <property type="entry name" value="TWO-COMPONENT RESPONSE REGULATOR"/>
    <property type="match status" value="1"/>
</dbReference>
<dbReference type="SMART" id="SM00448">
    <property type="entry name" value="REC"/>
    <property type="match status" value="1"/>
</dbReference>
<dbReference type="PROSITE" id="PS50110">
    <property type="entry name" value="RESPONSE_REGULATORY"/>
    <property type="match status" value="1"/>
</dbReference>
<dbReference type="GO" id="GO:0000160">
    <property type="term" value="P:phosphorelay signal transduction system"/>
    <property type="evidence" value="ECO:0007669"/>
    <property type="project" value="InterPro"/>
</dbReference>
<feature type="domain" description="Response regulatory" evidence="5">
    <location>
        <begin position="6"/>
        <end position="122"/>
    </location>
</feature>
<evidence type="ECO:0000256" key="1">
    <source>
        <dbReference type="ARBA" id="ARBA00022553"/>
    </source>
</evidence>
<accession>A0A8D4VQY6</accession>
<dbReference type="InterPro" id="IPR039420">
    <property type="entry name" value="WalR-like"/>
</dbReference>
<evidence type="ECO:0000259" key="5">
    <source>
        <dbReference type="PROSITE" id="PS50110"/>
    </source>
</evidence>
<dbReference type="PANTHER" id="PTHR43214">
    <property type="entry name" value="TWO-COMPONENT RESPONSE REGULATOR"/>
    <property type="match status" value="1"/>
</dbReference>
<dbReference type="AlphaFoldDB" id="A0A8D4VQY6"/>
<dbReference type="SUPFAM" id="SSF52172">
    <property type="entry name" value="CheY-like"/>
    <property type="match status" value="1"/>
</dbReference>
<dbReference type="InterPro" id="IPR011006">
    <property type="entry name" value="CheY-like_superfamily"/>
</dbReference>
<keyword evidence="7" id="KW-1185">Reference proteome</keyword>
<evidence type="ECO:0000313" key="6">
    <source>
        <dbReference type="EMBL" id="BBL72485.1"/>
    </source>
</evidence>
<dbReference type="GO" id="GO:0003677">
    <property type="term" value="F:DNA binding"/>
    <property type="evidence" value="ECO:0007669"/>
    <property type="project" value="UniProtKB-KW"/>
</dbReference>
<dbReference type="PROSITE" id="PS00622">
    <property type="entry name" value="HTH_LUXR_1"/>
    <property type="match status" value="1"/>
</dbReference>
<dbReference type="PROSITE" id="PS50043">
    <property type="entry name" value="HTH_LUXR_2"/>
    <property type="match status" value="1"/>
</dbReference>
<gene>
    <name evidence="6" type="primary">eraR</name>
    <name evidence="6" type="ORF">MoryE10_30910</name>
</gene>
<dbReference type="Gene3D" id="3.40.50.2300">
    <property type="match status" value="1"/>
</dbReference>
<organism evidence="6 7">
    <name type="scientific">Methylogaea oryzae</name>
    <dbReference type="NCBI Taxonomy" id="1295382"/>
    <lineage>
        <taxon>Bacteria</taxon>
        <taxon>Pseudomonadati</taxon>
        <taxon>Pseudomonadota</taxon>
        <taxon>Gammaproteobacteria</taxon>
        <taxon>Methylococcales</taxon>
        <taxon>Methylococcaceae</taxon>
        <taxon>Methylogaea</taxon>
    </lineage>
</organism>
<feature type="modified residue" description="4-aspartylphosphate" evidence="3">
    <location>
        <position position="57"/>
    </location>
</feature>
<dbReference type="SMART" id="SM00421">
    <property type="entry name" value="HTH_LUXR"/>
    <property type="match status" value="1"/>
</dbReference>
<dbReference type="InterPro" id="IPR058245">
    <property type="entry name" value="NreC/VraR/RcsB-like_REC"/>
</dbReference>
<keyword evidence="1 3" id="KW-0597">Phosphoprotein</keyword>
<evidence type="ECO:0000256" key="2">
    <source>
        <dbReference type="ARBA" id="ARBA00023125"/>
    </source>
</evidence>
<proteinExistence type="predicted"/>
<feature type="domain" description="HTH luxR-type" evidence="4">
    <location>
        <begin position="145"/>
        <end position="210"/>
    </location>
</feature>